<proteinExistence type="inferred from homology"/>
<dbReference type="RefSeq" id="WP_188970342.1">
    <property type="nucleotide sequence ID" value="NZ_BMOL01000005.1"/>
</dbReference>
<dbReference type="InterPro" id="IPR010998">
    <property type="entry name" value="Integrase_recombinase_N"/>
</dbReference>
<dbReference type="InterPro" id="IPR050808">
    <property type="entry name" value="Phage_Integrase"/>
</dbReference>
<dbReference type="SUPFAM" id="SSF56349">
    <property type="entry name" value="DNA breaking-rejoining enzymes"/>
    <property type="match status" value="1"/>
</dbReference>
<dbReference type="InterPro" id="IPR011010">
    <property type="entry name" value="DNA_brk_join_enz"/>
</dbReference>
<keyword evidence="2" id="KW-0229">DNA integration</keyword>
<evidence type="ECO:0000259" key="8">
    <source>
        <dbReference type="PROSITE" id="PS51900"/>
    </source>
</evidence>
<dbReference type="EMBL" id="BMOL01000005">
    <property type="protein sequence ID" value="GGL77003.1"/>
    <property type="molecule type" value="Genomic_DNA"/>
</dbReference>
<dbReference type="InterPro" id="IPR013762">
    <property type="entry name" value="Integrase-like_cat_sf"/>
</dbReference>
<dbReference type="Gene3D" id="1.10.443.10">
    <property type="entry name" value="Intergrase catalytic core"/>
    <property type="match status" value="1"/>
</dbReference>
<dbReference type="PROSITE" id="PS51898">
    <property type="entry name" value="TYR_RECOMBINASE"/>
    <property type="match status" value="1"/>
</dbReference>
<feature type="domain" description="Tyr recombinase" evidence="7">
    <location>
        <begin position="181"/>
        <end position="394"/>
    </location>
</feature>
<keyword evidence="3 5" id="KW-0238">DNA-binding</keyword>
<feature type="domain" description="Core-binding (CB)" evidence="8">
    <location>
        <begin position="74"/>
        <end position="155"/>
    </location>
</feature>
<protein>
    <submittedName>
        <fullName evidence="9">Site-specific integrase</fullName>
    </submittedName>
</protein>
<dbReference type="InterPro" id="IPR004107">
    <property type="entry name" value="Integrase_SAM-like_N"/>
</dbReference>
<dbReference type="InterPro" id="IPR044068">
    <property type="entry name" value="CB"/>
</dbReference>
<evidence type="ECO:0000256" key="1">
    <source>
        <dbReference type="ARBA" id="ARBA00008857"/>
    </source>
</evidence>
<comment type="caution">
    <text evidence="9">The sequence shown here is derived from an EMBL/GenBank/DDBJ whole genome shotgun (WGS) entry which is preliminary data.</text>
</comment>
<dbReference type="CDD" id="cd01189">
    <property type="entry name" value="INT_ICEBs1_C_like"/>
    <property type="match status" value="1"/>
</dbReference>
<keyword evidence="4" id="KW-0233">DNA recombination</keyword>
<evidence type="ECO:0000256" key="3">
    <source>
        <dbReference type="ARBA" id="ARBA00023125"/>
    </source>
</evidence>
<dbReference type="Pfam" id="PF00589">
    <property type="entry name" value="Phage_integrase"/>
    <property type="match status" value="1"/>
</dbReference>
<dbReference type="Gene3D" id="1.10.150.130">
    <property type="match status" value="1"/>
</dbReference>
<dbReference type="PROSITE" id="PS51900">
    <property type="entry name" value="CB"/>
    <property type="match status" value="1"/>
</dbReference>
<evidence type="ECO:0000256" key="5">
    <source>
        <dbReference type="PROSITE-ProRule" id="PRU01248"/>
    </source>
</evidence>
<dbReference type="Proteomes" id="UP000639973">
    <property type="component" value="Unassembled WGS sequence"/>
</dbReference>
<evidence type="ECO:0000256" key="6">
    <source>
        <dbReference type="SAM" id="MobiDB-lite"/>
    </source>
</evidence>
<comment type="similarity">
    <text evidence="1">Belongs to the 'phage' integrase family.</text>
</comment>
<organism evidence="9 10">
    <name type="scientific">Deinococcus aerolatus</name>
    <dbReference type="NCBI Taxonomy" id="522487"/>
    <lineage>
        <taxon>Bacteria</taxon>
        <taxon>Thermotogati</taxon>
        <taxon>Deinococcota</taxon>
        <taxon>Deinococci</taxon>
        <taxon>Deinococcales</taxon>
        <taxon>Deinococcaceae</taxon>
        <taxon>Deinococcus</taxon>
    </lineage>
</organism>
<keyword evidence="10" id="KW-1185">Reference proteome</keyword>
<feature type="compositionally biased region" description="Basic and acidic residues" evidence="6">
    <location>
        <begin position="9"/>
        <end position="18"/>
    </location>
</feature>
<gene>
    <name evidence="9" type="ORF">GCM10010840_13720</name>
</gene>
<evidence type="ECO:0000256" key="2">
    <source>
        <dbReference type="ARBA" id="ARBA00022908"/>
    </source>
</evidence>
<dbReference type="PANTHER" id="PTHR30629">
    <property type="entry name" value="PROPHAGE INTEGRASE"/>
    <property type="match status" value="1"/>
</dbReference>
<dbReference type="PANTHER" id="PTHR30629:SF2">
    <property type="entry name" value="PROPHAGE INTEGRASE INTS-RELATED"/>
    <property type="match status" value="1"/>
</dbReference>
<evidence type="ECO:0000313" key="10">
    <source>
        <dbReference type="Proteomes" id="UP000639973"/>
    </source>
</evidence>
<accession>A0ABQ2G5W3</accession>
<dbReference type="InterPro" id="IPR002104">
    <property type="entry name" value="Integrase_catalytic"/>
</dbReference>
<feature type="region of interest" description="Disordered" evidence="6">
    <location>
        <begin position="1"/>
        <end position="22"/>
    </location>
</feature>
<dbReference type="Pfam" id="PF14659">
    <property type="entry name" value="Phage_int_SAM_3"/>
    <property type="match status" value="1"/>
</dbReference>
<evidence type="ECO:0000259" key="7">
    <source>
        <dbReference type="PROSITE" id="PS51898"/>
    </source>
</evidence>
<reference evidence="10" key="1">
    <citation type="journal article" date="2019" name="Int. J. Syst. Evol. Microbiol.">
        <title>The Global Catalogue of Microorganisms (GCM) 10K type strain sequencing project: providing services to taxonomists for standard genome sequencing and annotation.</title>
        <authorList>
            <consortium name="The Broad Institute Genomics Platform"/>
            <consortium name="The Broad Institute Genome Sequencing Center for Infectious Disease"/>
            <person name="Wu L."/>
            <person name="Ma J."/>
        </authorList>
    </citation>
    <scope>NUCLEOTIDE SEQUENCE [LARGE SCALE GENOMIC DNA]</scope>
    <source>
        <strain evidence="10">JCM 15442</strain>
    </source>
</reference>
<name>A0ABQ2G5W3_9DEIO</name>
<sequence length="407" mass="45947">MPRKKAKATKKENGRGSIDRLPSGRYRWRTMLRRPDGTPYTRTGTASTRAEAQQAIDLVNADYQKGNLPEPSRVTMAEYLNTWLETKRPGLARKTVHNYSRLIELHINPQIGQIPLQKLSALHLQGLYNALTTKGLGDTQRQVHNILHAALEHALRLDLIIRNPASRIRPTLPRRQPGDGVVDKALTAEEVDRLLPVLRQDRWGVIFEFFLHTGLRRAEICGLKWEHVDLDKGTVRIKEGVVVVNGKADVDATKSPLSVRPLKLTAEAMDCLHRQRAIQVKERDTLLPGPMQGHAKAKSRARPWQNSGYVFTARCGTRLYPDVLLRHLKRLGTEAGIEKVINNHVLRHTYASLMLRAGAPVEVVSQKLGHARPSTTADFYRTVFADEHKRWALNLSELIKNPGDTKD</sequence>
<evidence type="ECO:0000256" key="4">
    <source>
        <dbReference type="ARBA" id="ARBA00023172"/>
    </source>
</evidence>
<evidence type="ECO:0000313" key="9">
    <source>
        <dbReference type="EMBL" id="GGL77003.1"/>
    </source>
</evidence>